<keyword evidence="6 8" id="KW-0807">Transducer</keyword>
<evidence type="ECO:0000256" key="1">
    <source>
        <dbReference type="ARBA" id="ARBA00004651"/>
    </source>
</evidence>
<keyword evidence="5 10" id="KW-0472">Membrane</keyword>
<dbReference type="Proteomes" id="UP001385499">
    <property type="component" value="Unassembled WGS sequence"/>
</dbReference>
<dbReference type="CDD" id="cd06225">
    <property type="entry name" value="HAMP"/>
    <property type="match status" value="1"/>
</dbReference>
<dbReference type="EMBL" id="JBAKIA010000007">
    <property type="protein sequence ID" value="MEJ8474988.1"/>
    <property type="molecule type" value="Genomic_DNA"/>
</dbReference>
<evidence type="ECO:0000313" key="13">
    <source>
        <dbReference type="EMBL" id="MEJ8474988.1"/>
    </source>
</evidence>
<dbReference type="PANTHER" id="PTHR32089:SF112">
    <property type="entry name" value="LYSOZYME-LIKE PROTEIN-RELATED"/>
    <property type="match status" value="1"/>
</dbReference>
<keyword evidence="4 10" id="KW-1133">Transmembrane helix</keyword>
<evidence type="ECO:0000256" key="4">
    <source>
        <dbReference type="ARBA" id="ARBA00022989"/>
    </source>
</evidence>
<dbReference type="InterPro" id="IPR033480">
    <property type="entry name" value="sCache_2"/>
</dbReference>
<evidence type="ECO:0000313" key="14">
    <source>
        <dbReference type="Proteomes" id="UP001385499"/>
    </source>
</evidence>
<dbReference type="SMART" id="SM01049">
    <property type="entry name" value="Cache_2"/>
    <property type="match status" value="1"/>
</dbReference>
<comment type="similarity">
    <text evidence="7">Belongs to the methyl-accepting chemotaxis (MCP) protein family.</text>
</comment>
<evidence type="ECO:0000259" key="11">
    <source>
        <dbReference type="PROSITE" id="PS50111"/>
    </source>
</evidence>
<comment type="caution">
    <text evidence="13">The sequence shown here is derived from an EMBL/GenBank/DDBJ whole genome shotgun (WGS) entry which is preliminary data.</text>
</comment>
<feature type="compositionally biased region" description="Polar residues" evidence="9">
    <location>
        <begin position="319"/>
        <end position="332"/>
    </location>
</feature>
<dbReference type="Gene3D" id="6.10.340.10">
    <property type="match status" value="1"/>
</dbReference>
<feature type="transmembrane region" description="Helical" evidence="10">
    <location>
        <begin position="187"/>
        <end position="209"/>
    </location>
</feature>
<keyword evidence="14" id="KW-1185">Reference proteome</keyword>
<evidence type="ECO:0000256" key="7">
    <source>
        <dbReference type="ARBA" id="ARBA00029447"/>
    </source>
</evidence>
<dbReference type="Gene3D" id="1.10.287.950">
    <property type="entry name" value="Methyl-accepting chemotaxis protein"/>
    <property type="match status" value="1"/>
</dbReference>
<evidence type="ECO:0000259" key="12">
    <source>
        <dbReference type="PROSITE" id="PS50885"/>
    </source>
</evidence>
<dbReference type="SMART" id="SM00283">
    <property type="entry name" value="MA"/>
    <property type="match status" value="1"/>
</dbReference>
<dbReference type="PROSITE" id="PS50111">
    <property type="entry name" value="CHEMOTAXIS_TRANSDUC_2"/>
    <property type="match status" value="1"/>
</dbReference>
<dbReference type="Gene3D" id="3.30.450.20">
    <property type="entry name" value="PAS domain"/>
    <property type="match status" value="1"/>
</dbReference>
<feature type="region of interest" description="Disordered" evidence="9">
    <location>
        <begin position="312"/>
        <end position="332"/>
    </location>
</feature>
<keyword evidence="2" id="KW-1003">Cell membrane</keyword>
<dbReference type="InterPro" id="IPR003660">
    <property type="entry name" value="HAMP_dom"/>
</dbReference>
<proteinExistence type="inferred from homology"/>
<feature type="domain" description="Methyl-accepting transducer" evidence="11">
    <location>
        <begin position="303"/>
        <end position="539"/>
    </location>
</feature>
<dbReference type="InterPro" id="IPR004089">
    <property type="entry name" value="MCPsignal_dom"/>
</dbReference>
<name>A0ABU8TME8_9HYPH</name>
<feature type="transmembrane region" description="Helical" evidence="10">
    <location>
        <begin position="12"/>
        <end position="35"/>
    </location>
</feature>
<dbReference type="SMART" id="SM00304">
    <property type="entry name" value="HAMP"/>
    <property type="match status" value="1"/>
</dbReference>
<evidence type="ECO:0000256" key="9">
    <source>
        <dbReference type="SAM" id="MobiDB-lite"/>
    </source>
</evidence>
<dbReference type="Pfam" id="PF00015">
    <property type="entry name" value="MCPsignal"/>
    <property type="match status" value="1"/>
</dbReference>
<dbReference type="Pfam" id="PF17200">
    <property type="entry name" value="sCache_2"/>
    <property type="match status" value="1"/>
</dbReference>
<comment type="subcellular location">
    <subcellularLocation>
        <location evidence="1">Cell membrane</location>
        <topology evidence="1">Multi-pass membrane protein</topology>
    </subcellularLocation>
</comment>
<keyword evidence="3 10" id="KW-0812">Transmembrane</keyword>
<reference evidence="13 14" key="1">
    <citation type="submission" date="2024-02" db="EMBL/GenBank/DDBJ databases">
        <title>Roseibium algae sp. nov., isolated from marine alga (Grateloupia sp.), showing potential in myo-inositol conversion.</title>
        <authorList>
            <person name="Wang Y."/>
        </authorList>
    </citation>
    <scope>NUCLEOTIDE SEQUENCE [LARGE SCALE GENOMIC DNA]</scope>
    <source>
        <strain evidence="13 14">H3510</strain>
    </source>
</reference>
<dbReference type="RefSeq" id="WP_340274823.1">
    <property type="nucleotide sequence ID" value="NZ_JBAKIA010000007.1"/>
</dbReference>
<evidence type="ECO:0000256" key="10">
    <source>
        <dbReference type="SAM" id="Phobius"/>
    </source>
</evidence>
<dbReference type="Pfam" id="PF00672">
    <property type="entry name" value="HAMP"/>
    <property type="match status" value="1"/>
</dbReference>
<gene>
    <name evidence="13" type="ORF">V6575_12895</name>
</gene>
<accession>A0ABU8TME8</accession>
<organism evidence="13 14">
    <name type="scientific">Roseibium algae</name>
    <dbReference type="NCBI Taxonomy" id="3123038"/>
    <lineage>
        <taxon>Bacteria</taxon>
        <taxon>Pseudomonadati</taxon>
        <taxon>Pseudomonadota</taxon>
        <taxon>Alphaproteobacteria</taxon>
        <taxon>Hyphomicrobiales</taxon>
        <taxon>Stappiaceae</taxon>
        <taxon>Roseibium</taxon>
    </lineage>
</organism>
<feature type="domain" description="HAMP" evidence="12">
    <location>
        <begin position="210"/>
        <end position="263"/>
    </location>
</feature>
<evidence type="ECO:0000256" key="3">
    <source>
        <dbReference type="ARBA" id="ARBA00022692"/>
    </source>
</evidence>
<dbReference type="PROSITE" id="PS50885">
    <property type="entry name" value="HAMP"/>
    <property type="match status" value="1"/>
</dbReference>
<sequence length="562" mass="59125">MNFTRLPVVWKIAIPVATIFAFTVILGYTSLTSLYSSMLKERITTIEHIATTAQNIAASFHAKQVAGELTQDEAQALAKDAIGAMQYEGDNYVFVFDYDAVALVHANQKLIGQNLSSLKDSNGVPVITGLVAQAKAGGGELLYQWPRAGGDVPIDKYSWAEGFAPWNWMIGTGVYVDDLKSAYWNQALIIIFIAAVGAAIAFAIAYISIKSIASPLSALTGNMKSLAEGDCSISVSGANRGDEIGQMAAAMEVFVENERSRKALENDQRSTREAAAQRGEEIQSLCGDFDSSVMEMMDVIETSVHSLQNASTEMADGASHTNKQTGLVSSASSQAAHNVETVAAAAEELSASVNEIRRQVQSSSAIAAKAAAEASSTNERMNGLSGAAGRIGEVVTLIQAIAEQTNLLALNATIEAARAGEAGKGFAVVASEVKELATQTSKATEEISSQISAIQGETQQAANAISSVTEIINQMNEIASSISSAVEEQGAATQEIAVNATEASRSTIEVTTNIENVSLAAENTKSTAETVDASARDLEDNANLLKQTVSGFLSEVRKRSAA</sequence>
<dbReference type="SUPFAM" id="SSF58104">
    <property type="entry name" value="Methyl-accepting chemotaxis protein (MCP) signaling domain"/>
    <property type="match status" value="1"/>
</dbReference>
<protein>
    <submittedName>
        <fullName evidence="13">Cache domain-containing protein</fullName>
    </submittedName>
</protein>
<evidence type="ECO:0000256" key="8">
    <source>
        <dbReference type="PROSITE-ProRule" id="PRU00284"/>
    </source>
</evidence>
<evidence type="ECO:0000256" key="2">
    <source>
        <dbReference type="ARBA" id="ARBA00022475"/>
    </source>
</evidence>
<evidence type="ECO:0000256" key="5">
    <source>
        <dbReference type="ARBA" id="ARBA00023136"/>
    </source>
</evidence>
<evidence type="ECO:0000256" key="6">
    <source>
        <dbReference type="ARBA" id="ARBA00023224"/>
    </source>
</evidence>
<dbReference type="PANTHER" id="PTHR32089">
    <property type="entry name" value="METHYL-ACCEPTING CHEMOTAXIS PROTEIN MCPB"/>
    <property type="match status" value="1"/>
</dbReference>